<name>A0ABS5IMB3_9MICO</name>
<evidence type="ECO:0000256" key="1">
    <source>
        <dbReference type="ARBA" id="ARBA00023027"/>
    </source>
</evidence>
<dbReference type="Pfam" id="PF01408">
    <property type="entry name" value="GFO_IDH_MocA"/>
    <property type="match status" value="1"/>
</dbReference>
<reference evidence="4 5" key="1">
    <citation type="submission" date="2021-04" db="EMBL/GenBank/DDBJ databases">
        <title>Whole genome analysis of root endophytic bacterium Microbacterium paraoxydans ku-mp colonizing RP-bio226 rice variety.</title>
        <authorList>
            <person name="Ulaganathan K."/>
            <person name="Latha B."/>
        </authorList>
    </citation>
    <scope>NUCLEOTIDE SEQUENCE [LARGE SCALE GENOMIC DNA]</scope>
    <source>
        <strain evidence="5">ku-mp</strain>
    </source>
</reference>
<dbReference type="InterPro" id="IPR036291">
    <property type="entry name" value="NAD(P)-bd_dom_sf"/>
</dbReference>
<feature type="domain" description="Gfo/Idh/MocA-like oxidoreductase N-terminal" evidence="2">
    <location>
        <begin position="8"/>
        <end position="125"/>
    </location>
</feature>
<evidence type="ECO:0000313" key="4">
    <source>
        <dbReference type="EMBL" id="MBS0024073.1"/>
    </source>
</evidence>
<dbReference type="PANTHER" id="PTHR43377:SF1">
    <property type="entry name" value="BILIVERDIN REDUCTASE A"/>
    <property type="match status" value="1"/>
</dbReference>
<dbReference type="Gene3D" id="3.40.50.720">
    <property type="entry name" value="NAD(P)-binding Rossmann-like Domain"/>
    <property type="match status" value="1"/>
</dbReference>
<accession>A0ABS5IMB3</accession>
<keyword evidence="5" id="KW-1185">Reference proteome</keyword>
<sequence>MGTDRQVGFAIVGAGGIAGEHARALSRSTRGRLVSVCDTRLTAAEQLAAPHGARAVSDLTRVLDDPTVDAVILCTPNRTHVPLGRAVIESGRHLLIEKPLALTSPDAEILVRAAEAADRLLIVGHTHRHSAQAQAIAALVHGGEIGAVRFVHIVMNGGWLWGGWSSWVLDRGLSGGHALHNGVHLMDLAAWWVGEDPVAVRAVGQRATSAALDIHDYLVIDLRFASGAVARCEVSRAELPRDASFTQLRVVGDTGTVERRWDADGMQAWTDRGQGGWSPDGAVERSFTAQLERFIDAVDDHALAFPPVRDSLAVVRWAEAAEESLATGASISTGGRG</sequence>
<dbReference type="EMBL" id="JAGTUK010000002">
    <property type="protein sequence ID" value="MBS0024073.1"/>
    <property type="molecule type" value="Genomic_DNA"/>
</dbReference>
<dbReference type="Gene3D" id="3.30.360.10">
    <property type="entry name" value="Dihydrodipicolinate Reductase, domain 2"/>
    <property type="match status" value="1"/>
</dbReference>
<evidence type="ECO:0000259" key="2">
    <source>
        <dbReference type="Pfam" id="PF01408"/>
    </source>
</evidence>
<organism evidence="4 5">
    <name type="scientific">Microbacterium paraoxydans</name>
    <dbReference type="NCBI Taxonomy" id="199592"/>
    <lineage>
        <taxon>Bacteria</taxon>
        <taxon>Bacillati</taxon>
        <taxon>Actinomycetota</taxon>
        <taxon>Actinomycetes</taxon>
        <taxon>Micrococcales</taxon>
        <taxon>Microbacteriaceae</taxon>
        <taxon>Microbacterium</taxon>
    </lineage>
</organism>
<dbReference type="Proteomes" id="UP000678243">
    <property type="component" value="Unassembled WGS sequence"/>
</dbReference>
<proteinExistence type="predicted"/>
<dbReference type="SUPFAM" id="SSF55347">
    <property type="entry name" value="Glyceraldehyde-3-phosphate dehydrogenase-like, C-terminal domain"/>
    <property type="match status" value="1"/>
</dbReference>
<gene>
    <name evidence="4" type="ORF">KE274_08100</name>
</gene>
<dbReference type="InterPro" id="IPR000683">
    <property type="entry name" value="Gfo/Idh/MocA-like_OxRdtase_N"/>
</dbReference>
<dbReference type="PANTHER" id="PTHR43377">
    <property type="entry name" value="BILIVERDIN REDUCTASE A"/>
    <property type="match status" value="1"/>
</dbReference>
<protein>
    <submittedName>
        <fullName evidence="4">Gfo/Idh/MocA family oxidoreductase</fullName>
    </submittedName>
</protein>
<dbReference type="InterPro" id="IPR055170">
    <property type="entry name" value="GFO_IDH_MocA-like_dom"/>
</dbReference>
<feature type="domain" description="GFO/IDH/MocA-like oxidoreductase" evidence="3">
    <location>
        <begin position="134"/>
        <end position="258"/>
    </location>
</feature>
<evidence type="ECO:0000313" key="5">
    <source>
        <dbReference type="Proteomes" id="UP000678243"/>
    </source>
</evidence>
<evidence type="ECO:0000259" key="3">
    <source>
        <dbReference type="Pfam" id="PF22725"/>
    </source>
</evidence>
<dbReference type="RefSeq" id="WP_211542616.1">
    <property type="nucleotide sequence ID" value="NZ_JAGTUK010000002.1"/>
</dbReference>
<comment type="caution">
    <text evidence="4">The sequence shown here is derived from an EMBL/GenBank/DDBJ whole genome shotgun (WGS) entry which is preliminary data.</text>
</comment>
<keyword evidence="1" id="KW-0520">NAD</keyword>
<dbReference type="InterPro" id="IPR051450">
    <property type="entry name" value="Gfo/Idh/MocA_Oxidoreductases"/>
</dbReference>
<dbReference type="SUPFAM" id="SSF51735">
    <property type="entry name" value="NAD(P)-binding Rossmann-fold domains"/>
    <property type="match status" value="1"/>
</dbReference>
<dbReference type="Pfam" id="PF22725">
    <property type="entry name" value="GFO_IDH_MocA_C3"/>
    <property type="match status" value="1"/>
</dbReference>